<dbReference type="PROSITE" id="PS50850">
    <property type="entry name" value="MFS"/>
    <property type="match status" value="1"/>
</dbReference>
<accession>A0A7W4UUG1</accession>
<dbReference type="AlphaFoldDB" id="A0A7W4UUG1"/>
<evidence type="ECO:0000313" key="9">
    <source>
        <dbReference type="EMBL" id="MBB2966461.1"/>
    </source>
</evidence>
<dbReference type="RefSeq" id="WP_021763714.1">
    <property type="nucleotide sequence ID" value="NZ_JACHVP010000001.1"/>
</dbReference>
<dbReference type="InterPro" id="IPR020846">
    <property type="entry name" value="MFS_dom"/>
</dbReference>
<feature type="transmembrane region" description="Helical" evidence="7">
    <location>
        <begin position="56"/>
        <end position="73"/>
    </location>
</feature>
<evidence type="ECO:0000256" key="4">
    <source>
        <dbReference type="ARBA" id="ARBA00022692"/>
    </source>
</evidence>
<dbReference type="Pfam" id="PF05977">
    <property type="entry name" value="MFS_3"/>
    <property type="match status" value="1"/>
</dbReference>
<dbReference type="Proteomes" id="UP000538196">
    <property type="component" value="Unassembled WGS sequence"/>
</dbReference>
<keyword evidence="10" id="KW-1185">Reference proteome</keyword>
<protein>
    <submittedName>
        <fullName evidence="9">MFS family permease</fullName>
    </submittedName>
</protein>
<evidence type="ECO:0000256" key="3">
    <source>
        <dbReference type="ARBA" id="ARBA00022475"/>
    </source>
</evidence>
<feature type="transmembrane region" description="Helical" evidence="7">
    <location>
        <begin position="233"/>
        <end position="252"/>
    </location>
</feature>
<dbReference type="GO" id="GO:0022857">
    <property type="term" value="F:transmembrane transporter activity"/>
    <property type="evidence" value="ECO:0007669"/>
    <property type="project" value="InterPro"/>
</dbReference>
<keyword evidence="6 7" id="KW-0472">Membrane</keyword>
<dbReference type="GO" id="GO:0005886">
    <property type="term" value="C:plasma membrane"/>
    <property type="evidence" value="ECO:0007669"/>
    <property type="project" value="UniProtKB-SubCell"/>
</dbReference>
<keyword evidence="5 7" id="KW-1133">Transmembrane helix</keyword>
<dbReference type="Gene3D" id="1.20.1250.20">
    <property type="entry name" value="MFS general substrate transporter like domains"/>
    <property type="match status" value="2"/>
</dbReference>
<feature type="transmembrane region" description="Helical" evidence="7">
    <location>
        <begin position="12"/>
        <end position="36"/>
    </location>
</feature>
<dbReference type="InterPro" id="IPR010290">
    <property type="entry name" value="TM_effector"/>
</dbReference>
<organism evidence="9 10">
    <name type="scientific">Leifsonia aquatica</name>
    <name type="common">Corynebacterium aquaticum</name>
    <dbReference type="NCBI Taxonomy" id="144185"/>
    <lineage>
        <taxon>Bacteria</taxon>
        <taxon>Bacillati</taxon>
        <taxon>Actinomycetota</taxon>
        <taxon>Actinomycetes</taxon>
        <taxon>Micrococcales</taxon>
        <taxon>Microbacteriaceae</taxon>
        <taxon>Leifsonia</taxon>
    </lineage>
</organism>
<name>A0A7W4UUG1_LEIAQ</name>
<comment type="subcellular location">
    <subcellularLocation>
        <location evidence="1">Cell membrane</location>
        <topology evidence="1">Multi-pass membrane protein</topology>
    </subcellularLocation>
</comment>
<feature type="transmembrane region" description="Helical" evidence="7">
    <location>
        <begin position="258"/>
        <end position="279"/>
    </location>
</feature>
<evidence type="ECO:0000259" key="8">
    <source>
        <dbReference type="PROSITE" id="PS50850"/>
    </source>
</evidence>
<comment type="caution">
    <text evidence="9">The sequence shown here is derived from an EMBL/GenBank/DDBJ whole genome shotgun (WGS) entry which is preliminary data.</text>
</comment>
<evidence type="ECO:0000313" key="10">
    <source>
        <dbReference type="Proteomes" id="UP000538196"/>
    </source>
</evidence>
<feature type="transmembrane region" description="Helical" evidence="7">
    <location>
        <begin position="291"/>
        <end position="310"/>
    </location>
</feature>
<proteinExistence type="predicted"/>
<dbReference type="EMBL" id="JACHVP010000001">
    <property type="protein sequence ID" value="MBB2966461.1"/>
    <property type="molecule type" value="Genomic_DNA"/>
</dbReference>
<evidence type="ECO:0000256" key="2">
    <source>
        <dbReference type="ARBA" id="ARBA00022448"/>
    </source>
</evidence>
<dbReference type="PANTHER" id="PTHR23513">
    <property type="entry name" value="INTEGRAL MEMBRANE EFFLUX PROTEIN-RELATED"/>
    <property type="match status" value="1"/>
</dbReference>
<evidence type="ECO:0000256" key="6">
    <source>
        <dbReference type="ARBA" id="ARBA00023136"/>
    </source>
</evidence>
<reference evidence="9 10" key="1">
    <citation type="submission" date="2020-08" db="EMBL/GenBank/DDBJ databases">
        <title>Sequencing the genomes of 1000 actinobacteria strains.</title>
        <authorList>
            <person name="Klenk H.-P."/>
        </authorList>
    </citation>
    <scope>NUCLEOTIDE SEQUENCE [LARGE SCALE GENOMIC DNA]</scope>
    <source>
        <strain evidence="9 10">DSM 20146</strain>
    </source>
</reference>
<gene>
    <name evidence="9" type="ORF">FHX33_001193</name>
</gene>
<dbReference type="SUPFAM" id="SSF103473">
    <property type="entry name" value="MFS general substrate transporter"/>
    <property type="match status" value="1"/>
</dbReference>
<keyword evidence="4 7" id="KW-0812">Transmembrane</keyword>
<keyword evidence="3" id="KW-1003">Cell membrane</keyword>
<keyword evidence="2" id="KW-0813">Transport</keyword>
<feature type="transmembrane region" description="Helical" evidence="7">
    <location>
        <begin position="161"/>
        <end position="191"/>
    </location>
</feature>
<feature type="transmembrane region" description="Helical" evidence="7">
    <location>
        <begin position="94"/>
        <end position="123"/>
    </location>
</feature>
<feature type="transmembrane region" description="Helical" evidence="7">
    <location>
        <begin position="316"/>
        <end position="335"/>
    </location>
</feature>
<feature type="domain" description="Major facilitator superfamily (MFS) profile" evidence="8">
    <location>
        <begin position="219"/>
        <end position="419"/>
    </location>
</feature>
<dbReference type="InterPro" id="IPR036259">
    <property type="entry name" value="MFS_trans_sf"/>
</dbReference>
<feature type="transmembrane region" description="Helical" evidence="7">
    <location>
        <begin position="387"/>
        <end position="404"/>
    </location>
</feature>
<feature type="transmembrane region" description="Helical" evidence="7">
    <location>
        <begin position="363"/>
        <end position="381"/>
    </location>
</feature>
<dbReference type="PANTHER" id="PTHR23513:SF6">
    <property type="entry name" value="MAJOR FACILITATOR SUPERFAMILY ASSOCIATED DOMAIN-CONTAINING PROTEIN"/>
    <property type="match status" value="1"/>
</dbReference>
<evidence type="ECO:0000256" key="1">
    <source>
        <dbReference type="ARBA" id="ARBA00004651"/>
    </source>
</evidence>
<dbReference type="CDD" id="cd06173">
    <property type="entry name" value="MFS_MefA_like"/>
    <property type="match status" value="1"/>
</dbReference>
<sequence>MPDPGRRDVFRVRGFVAFWASYTVSGFGTYVTTLALQVLVLADLGGTAIDVGLINAARWLPYLVLGLVVGALVDRRRRRPLLIGSDLGRAAVLLLIPLLFLLGVLGIPVLLGIVVVVGTLSLVGDAASQSLVPRIVPRAQLVAAHARTDQSDAVSQTAGPLVAGALVSLVGAAAAIVVDAASYVFSAIAIWRVRVEEAPARSVPASKLRGEIGEGLRWVYGHRVLGPMSIGTHAWFFFNSILGTVFTTFALLGLNLTAFQLGVALAGAGIAALLGSSVSLRAGRRWGAGPVVIASNLVMVVGWTLIALAPATADRWVVVTILTLGQAFYGLGLGLSNANEMGYRQAVTPDALQARTNTTIRSANRAMIVLGAPLGGVLATAAGYRPALWVAIAGILAATAFLALSPFRTARHVEDGVSD</sequence>
<evidence type="ECO:0000256" key="5">
    <source>
        <dbReference type="ARBA" id="ARBA00022989"/>
    </source>
</evidence>
<evidence type="ECO:0000256" key="7">
    <source>
        <dbReference type="SAM" id="Phobius"/>
    </source>
</evidence>